<feature type="compositionally biased region" description="Polar residues" evidence="1">
    <location>
        <begin position="58"/>
        <end position="67"/>
    </location>
</feature>
<comment type="caution">
    <text evidence="2">The sequence shown here is derived from an EMBL/GenBank/DDBJ whole genome shotgun (WGS) entry which is preliminary data.</text>
</comment>
<evidence type="ECO:0000256" key="1">
    <source>
        <dbReference type="SAM" id="MobiDB-lite"/>
    </source>
</evidence>
<proteinExistence type="predicted"/>
<organism evidence="2 3">
    <name type="scientific">Actinomadura namibiensis</name>
    <dbReference type="NCBI Taxonomy" id="182080"/>
    <lineage>
        <taxon>Bacteria</taxon>
        <taxon>Bacillati</taxon>
        <taxon>Actinomycetota</taxon>
        <taxon>Actinomycetes</taxon>
        <taxon>Streptosporangiales</taxon>
        <taxon>Thermomonosporaceae</taxon>
        <taxon>Actinomadura</taxon>
    </lineage>
</organism>
<dbReference type="EMBL" id="JACJIA010000002">
    <property type="protein sequence ID" value="MBA8950256.1"/>
    <property type="molecule type" value="Genomic_DNA"/>
</dbReference>
<dbReference type="Proteomes" id="UP000572680">
    <property type="component" value="Unassembled WGS sequence"/>
</dbReference>
<dbReference type="AlphaFoldDB" id="A0A7W3LLB7"/>
<name>A0A7W3LLB7_ACTNM</name>
<feature type="region of interest" description="Disordered" evidence="1">
    <location>
        <begin position="58"/>
        <end position="93"/>
    </location>
</feature>
<reference evidence="2 3" key="1">
    <citation type="submission" date="2020-08" db="EMBL/GenBank/DDBJ databases">
        <title>Genomic Encyclopedia of Type Strains, Phase IV (KMG-IV): sequencing the most valuable type-strain genomes for metagenomic binning, comparative biology and taxonomic classification.</title>
        <authorList>
            <person name="Goeker M."/>
        </authorList>
    </citation>
    <scope>NUCLEOTIDE SEQUENCE [LARGE SCALE GENOMIC DNA]</scope>
    <source>
        <strain evidence="2 3">DSM 44197</strain>
    </source>
</reference>
<sequence>MAPFISQPSTMIVSPMPSCTSRADSRWKWESKPPAAPARSSEATWWSGWPSSLAASMGTFSTSSRSGSALRHRAQGSRMYAGPSMPDQSSPGR</sequence>
<gene>
    <name evidence="2" type="ORF">HNR61_001869</name>
</gene>
<evidence type="ECO:0000313" key="2">
    <source>
        <dbReference type="EMBL" id="MBA8950256.1"/>
    </source>
</evidence>
<accession>A0A7W3LLB7</accession>
<dbReference type="RefSeq" id="WP_182842706.1">
    <property type="nucleotide sequence ID" value="NZ_BAAALP010000035.1"/>
</dbReference>
<keyword evidence="3" id="KW-1185">Reference proteome</keyword>
<protein>
    <submittedName>
        <fullName evidence="2">Uncharacterized protein</fullName>
    </submittedName>
</protein>
<evidence type="ECO:0000313" key="3">
    <source>
        <dbReference type="Proteomes" id="UP000572680"/>
    </source>
</evidence>